<dbReference type="OrthoDB" id="3341476at2759"/>
<dbReference type="InterPro" id="IPR012337">
    <property type="entry name" value="RNaseH-like_sf"/>
</dbReference>
<evidence type="ECO:0008006" key="17">
    <source>
        <dbReference type="Google" id="ProtNLM"/>
    </source>
</evidence>
<keyword evidence="2" id="KW-0479">Metal-binding</keyword>
<dbReference type="Pfam" id="PF24626">
    <property type="entry name" value="SH3_Tf2-1"/>
    <property type="match status" value="1"/>
</dbReference>
<evidence type="ECO:0000259" key="13">
    <source>
        <dbReference type="PROSITE" id="PS50013"/>
    </source>
</evidence>
<dbReference type="InterPro" id="IPR036397">
    <property type="entry name" value="RNaseH_sf"/>
</dbReference>
<reference evidence="15 16" key="1">
    <citation type="submission" date="2014-04" db="EMBL/GenBank/DDBJ databases">
        <authorList>
            <consortium name="DOE Joint Genome Institute"/>
            <person name="Kuo A."/>
            <person name="Kohler A."/>
            <person name="Nagy L.G."/>
            <person name="Floudas D."/>
            <person name="Copeland A."/>
            <person name="Barry K.W."/>
            <person name="Cichocki N."/>
            <person name="Veneault-Fourrey C."/>
            <person name="LaButti K."/>
            <person name="Lindquist E.A."/>
            <person name="Lipzen A."/>
            <person name="Lundell T."/>
            <person name="Morin E."/>
            <person name="Murat C."/>
            <person name="Sun H."/>
            <person name="Tunlid A."/>
            <person name="Henrissat B."/>
            <person name="Grigoriev I.V."/>
            <person name="Hibbett D.S."/>
            <person name="Martin F."/>
            <person name="Nordberg H.P."/>
            <person name="Cantor M.N."/>
            <person name="Hua S.X."/>
        </authorList>
    </citation>
    <scope>NUCLEOTIDE SEQUENCE [LARGE SCALE GENOMIC DNA]</scope>
    <source>
        <strain evidence="15 16">Foug A</strain>
    </source>
</reference>
<evidence type="ECO:0000259" key="14">
    <source>
        <dbReference type="PROSITE" id="PS50994"/>
    </source>
</evidence>
<dbReference type="EMBL" id="KN822410">
    <property type="protein sequence ID" value="KIM50491.1"/>
    <property type="molecule type" value="Genomic_DNA"/>
</dbReference>
<dbReference type="GO" id="GO:0003677">
    <property type="term" value="F:DNA binding"/>
    <property type="evidence" value="ECO:0007669"/>
    <property type="project" value="UniProtKB-KW"/>
</dbReference>
<dbReference type="InterPro" id="IPR043502">
    <property type="entry name" value="DNA/RNA_pol_sf"/>
</dbReference>
<dbReference type="GO" id="GO:0006310">
    <property type="term" value="P:DNA recombination"/>
    <property type="evidence" value="ECO:0007669"/>
    <property type="project" value="UniProtKB-KW"/>
</dbReference>
<dbReference type="InterPro" id="IPR043128">
    <property type="entry name" value="Rev_trsase/Diguanyl_cyclase"/>
</dbReference>
<dbReference type="CDD" id="cd01647">
    <property type="entry name" value="RT_LTR"/>
    <property type="match status" value="1"/>
</dbReference>
<evidence type="ECO:0000256" key="1">
    <source>
        <dbReference type="ARBA" id="ARBA00022670"/>
    </source>
</evidence>
<keyword evidence="1" id="KW-0645">Protease</keyword>
<accession>A0A0C3D2Y0</accession>
<dbReference type="AlphaFoldDB" id="A0A0C3D2Y0"/>
<dbReference type="InterPro" id="IPR041588">
    <property type="entry name" value="Integrase_H2C2"/>
</dbReference>
<dbReference type="CDD" id="cd09274">
    <property type="entry name" value="RNase_HI_RT_Ty3"/>
    <property type="match status" value="1"/>
</dbReference>
<evidence type="ECO:0000256" key="2">
    <source>
        <dbReference type="ARBA" id="ARBA00022723"/>
    </source>
</evidence>
<evidence type="ECO:0000256" key="12">
    <source>
        <dbReference type="ARBA" id="ARBA00023268"/>
    </source>
</evidence>
<protein>
    <recommendedName>
        <fullName evidence="17">Reverse transcriptase</fullName>
    </recommendedName>
</protein>
<dbReference type="Pfam" id="PF17921">
    <property type="entry name" value="Integrase_H2C2"/>
    <property type="match status" value="1"/>
</dbReference>
<dbReference type="Gene3D" id="3.30.420.10">
    <property type="entry name" value="Ribonuclease H-like superfamily/Ribonuclease H"/>
    <property type="match status" value="1"/>
</dbReference>
<dbReference type="PROSITE" id="PS50994">
    <property type="entry name" value="INTEGRASE"/>
    <property type="match status" value="1"/>
</dbReference>
<sequence>ERIILGMPWMAEHNPIINWRTRTLIGWDLKPGDMDKKHPEALKKEFPEVNKTTISMELEAKIVKETVSLPEQYKEFEVVFSETDIPLPEHRGRLDHEIKLAEDFKPKKGSIYPLSPREREELDLFLEENLACGKIRPSVSPQSAPVFFVAKKDGKKRLIQDYRYLNSHTVVDSYPLPDIKTLLDDLASSSYFAKFDIRWGFTNIRIKKGDEWKAAFVTPRGVFEPLVMFFGQTNAPPTFQRYMNETFSKMIGERKVVIFMDNVIVHGSCREELITRVREFLQQCKGENLRLKISKSTFETQEVNFLGYKVRHGKYSPCPVKTAAIKDWPTPTNLKELCSFIGFCNFYRMFIANFSQITHPLHLLTKKDQEYVWEEPQEQAFQELKTQLTSSPVLQLPDLTKLFVIQTDASKLGTGAVLLQHDAAGVSHPCAYLSQALVGAEQNYQVYDLELLAVVRALKAWQAYLISPVAATVVYTDHQNITYFRQLQDLTAQQMCWHSMLQEYPVRFVHIAGKKNGAPDLLSRMAHFVPSVTPHLTLIPDSLNLKPSSFSVKTTKIQRKTPTSSTVDVRDYCVQRKEKKELEEEKIAKNKKRIYIPAELRRDALREYHDTRPAGHPGVGAMMKKVVRHLWWPTIHRDVRQYVRGCQTCQAAKVNTHPTAPPITPHDVAANPFPFKQVSVDLVTDLPPARGFDSILTIVDQGLTKGAYFLPTNKTASSAEIADLYHNAVYPNYGIPDTIISDHGPQFVSSFTRDLYAKSGIEMKATTAYRPQSNGEAERVNQEIGTYLRMYCTEKPDDWSLYLADAQFAHNSRIHSTHGQTPFYLLHGYEPTAYPSDVANPPGLADDRLERLAANQDKAVIAHKRAQEAMIERKPGLAYKKFEVGDKVWLDARNLHLKTTRKLTPRRLGPFEIIEEITPVVYKLRLPSAWRIHNVFHASLLTPQVTTPEYGIPPEPPLPELVDGESEFEVENILQHKSIGRKGKKELRYLVQWRGY</sequence>
<keyword evidence="7" id="KW-0229">DNA integration</keyword>
<keyword evidence="9" id="KW-0808">Transferase</keyword>
<dbReference type="InterPro" id="IPR000477">
    <property type="entry name" value="RT_dom"/>
</dbReference>
<evidence type="ECO:0000256" key="7">
    <source>
        <dbReference type="ARBA" id="ARBA00022908"/>
    </source>
</evidence>
<keyword evidence="8" id="KW-0695">RNA-directed DNA polymerase</keyword>
<dbReference type="InterPro" id="IPR050951">
    <property type="entry name" value="Retrovirus_Pol_polyprotein"/>
</dbReference>
<dbReference type="Proteomes" id="UP000053989">
    <property type="component" value="Unassembled WGS sequence"/>
</dbReference>
<evidence type="ECO:0000256" key="8">
    <source>
        <dbReference type="ARBA" id="ARBA00022918"/>
    </source>
</evidence>
<dbReference type="Gene3D" id="1.10.340.70">
    <property type="match status" value="1"/>
</dbReference>
<dbReference type="SUPFAM" id="SSF53098">
    <property type="entry name" value="Ribonuclease H-like"/>
    <property type="match status" value="1"/>
</dbReference>
<keyword evidence="4" id="KW-0378">Hydrolase</keyword>
<feature type="domain" description="Chromo" evidence="13">
    <location>
        <begin position="968"/>
        <end position="996"/>
    </location>
</feature>
<dbReference type="InterPro" id="IPR000953">
    <property type="entry name" value="Chromo/chromo_shadow_dom"/>
</dbReference>
<keyword evidence="6" id="KW-0694">RNA-binding</keyword>
<reference evidence="16" key="2">
    <citation type="submission" date="2015-01" db="EMBL/GenBank/DDBJ databases">
        <title>Evolutionary Origins and Diversification of the Mycorrhizal Mutualists.</title>
        <authorList>
            <consortium name="DOE Joint Genome Institute"/>
            <consortium name="Mycorrhizal Genomics Consortium"/>
            <person name="Kohler A."/>
            <person name="Kuo A."/>
            <person name="Nagy L.G."/>
            <person name="Floudas D."/>
            <person name="Copeland A."/>
            <person name="Barry K.W."/>
            <person name="Cichocki N."/>
            <person name="Veneault-Fourrey C."/>
            <person name="LaButti K."/>
            <person name="Lindquist E.A."/>
            <person name="Lipzen A."/>
            <person name="Lundell T."/>
            <person name="Morin E."/>
            <person name="Murat C."/>
            <person name="Riley R."/>
            <person name="Ohm R."/>
            <person name="Sun H."/>
            <person name="Tunlid A."/>
            <person name="Henrissat B."/>
            <person name="Grigoriev I.V."/>
            <person name="Hibbett D.S."/>
            <person name="Martin F."/>
        </authorList>
    </citation>
    <scope>NUCLEOTIDE SEQUENCE [LARGE SCALE GENOMIC DNA]</scope>
    <source>
        <strain evidence="16">Foug A</strain>
    </source>
</reference>
<dbReference type="GO" id="GO:0005634">
    <property type="term" value="C:nucleus"/>
    <property type="evidence" value="ECO:0007669"/>
    <property type="project" value="UniProtKB-ARBA"/>
</dbReference>
<dbReference type="InterPro" id="IPR041577">
    <property type="entry name" value="RT_RNaseH_2"/>
</dbReference>
<proteinExistence type="predicted"/>
<evidence type="ECO:0000256" key="6">
    <source>
        <dbReference type="ARBA" id="ARBA00022884"/>
    </source>
</evidence>
<dbReference type="FunFam" id="1.10.340.70:FF:000001">
    <property type="entry name" value="Retrovirus-related Pol polyprotein from transposon gypsy-like Protein"/>
    <property type="match status" value="1"/>
</dbReference>
<evidence type="ECO:0000256" key="10">
    <source>
        <dbReference type="ARBA" id="ARBA00023125"/>
    </source>
</evidence>
<organism evidence="15 16">
    <name type="scientific">Scleroderma citrinum Foug A</name>
    <dbReference type="NCBI Taxonomy" id="1036808"/>
    <lineage>
        <taxon>Eukaryota</taxon>
        <taxon>Fungi</taxon>
        <taxon>Dikarya</taxon>
        <taxon>Basidiomycota</taxon>
        <taxon>Agaricomycotina</taxon>
        <taxon>Agaricomycetes</taxon>
        <taxon>Agaricomycetidae</taxon>
        <taxon>Boletales</taxon>
        <taxon>Sclerodermatineae</taxon>
        <taxon>Sclerodermataceae</taxon>
        <taxon>Scleroderma</taxon>
    </lineage>
</organism>
<dbReference type="STRING" id="1036808.A0A0C3D2Y0"/>
<dbReference type="GO" id="GO:0006508">
    <property type="term" value="P:proteolysis"/>
    <property type="evidence" value="ECO:0007669"/>
    <property type="project" value="UniProtKB-KW"/>
</dbReference>
<evidence type="ECO:0000256" key="5">
    <source>
        <dbReference type="ARBA" id="ARBA00022842"/>
    </source>
</evidence>
<keyword evidence="9" id="KW-0548">Nucleotidyltransferase</keyword>
<name>A0A0C3D2Y0_9AGAM</name>
<dbReference type="InterPro" id="IPR001584">
    <property type="entry name" value="Integrase_cat-core"/>
</dbReference>
<dbReference type="PANTHER" id="PTHR37984">
    <property type="entry name" value="PROTEIN CBG26694"/>
    <property type="match status" value="1"/>
</dbReference>
<dbReference type="GO" id="GO:0003723">
    <property type="term" value="F:RNA binding"/>
    <property type="evidence" value="ECO:0007669"/>
    <property type="project" value="UniProtKB-KW"/>
</dbReference>
<dbReference type="InterPro" id="IPR056924">
    <property type="entry name" value="SH3_Tf2-1"/>
</dbReference>
<keyword evidence="16" id="KW-1185">Reference proteome</keyword>
<dbReference type="InParanoid" id="A0A0C3D2Y0"/>
<keyword evidence="9" id="KW-0239">DNA-directed DNA polymerase</keyword>
<dbReference type="InterPro" id="IPR016197">
    <property type="entry name" value="Chromo-like_dom_sf"/>
</dbReference>
<evidence type="ECO:0000256" key="4">
    <source>
        <dbReference type="ARBA" id="ARBA00022801"/>
    </source>
</evidence>
<keyword evidence="3" id="KW-0064">Aspartyl protease</keyword>
<dbReference type="Gene3D" id="3.30.70.270">
    <property type="match status" value="2"/>
</dbReference>
<dbReference type="GO" id="GO:0046872">
    <property type="term" value="F:metal ion binding"/>
    <property type="evidence" value="ECO:0007669"/>
    <property type="project" value="UniProtKB-KW"/>
</dbReference>
<keyword evidence="12" id="KW-0511">Multifunctional enzyme</keyword>
<dbReference type="Pfam" id="PF17919">
    <property type="entry name" value="RT_RNaseH_2"/>
    <property type="match status" value="1"/>
</dbReference>
<dbReference type="PROSITE" id="PS50013">
    <property type="entry name" value="CHROMO_2"/>
    <property type="match status" value="1"/>
</dbReference>
<dbReference type="SUPFAM" id="SSF54160">
    <property type="entry name" value="Chromo domain-like"/>
    <property type="match status" value="1"/>
</dbReference>
<dbReference type="GO" id="GO:0006338">
    <property type="term" value="P:chromatin remodeling"/>
    <property type="evidence" value="ECO:0007669"/>
    <property type="project" value="UniProtKB-ARBA"/>
</dbReference>
<keyword evidence="5" id="KW-0460">Magnesium</keyword>
<dbReference type="GO" id="GO:0003887">
    <property type="term" value="F:DNA-directed DNA polymerase activity"/>
    <property type="evidence" value="ECO:0007669"/>
    <property type="project" value="UniProtKB-KW"/>
</dbReference>
<feature type="non-terminal residue" evidence="15">
    <location>
        <position position="996"/>
    </location>
</feature>
<dbReference type="GO" id="GO:0015074">
    <property type="term" value="P:DNA integration"/>
    <property type="evidence" value="ECO:0007669"/>
    <property type="project" value="UniProtKB-KW"/>
</dbReference>
<dbReference type="HOGENOM" id="CLU_000384_38_1_1"/>
<dbReference type="FunFam" id="3.30.70.270:FF:000020">
    <property type="entry name" value="Transposon Tf2-6 polyprotein-like Protein"/>
    <property type="match status" value="1"/>
</dbReference>
<dbReference type="SUPFAM" id="SSF56672">
    <property type="entry name" value="DNA/RNA polymerases"/>
    <property type="match status" value="1"/>
</dbReference>
<dbReference type="Gene3D" id="3.10.10.10">
    <property type="entry name" value="HIV Type 1 Reverse Transcriptase, subunit A, domain 1"/>
    <property type="match status" value="1"/>
</dbReference>
<evidence type="ECO:0000256" key="9">
    <source>
        <dbReference type="ARBA" id="ARBA00022932"/>
    </source>
</evidence>
<feature type="domain" description="Integrase catalytic" evidence="14">
    <location>
        <begin position="668"/>
        <end position="830"/>
    </location>
</feature>
<evidence type="ECO:0000256" key="3">
    <source>
        <dbReference type="ARBA" id="ARBA00022750"/>
    </source>
</evidence>
<dbReference type="PANTHER" id="PTHR37984:SF5">
    <property type="entry name" value="PROTEIN NYNRIN-LIKE"/>
    <property type="match status" value="1"/>
</dbReference>
<gene>
    <name evidence="15" type="ORF">SCLCIDRAFT_47285</name>
</gene>
<keyword evidence="10" id="KW-0238">DNA-binding</keyword>
<feature type="non-terminal residue" evidence="15">
    <location>
        <position position="1"/>
    </location>
</feature>
<dbReference type="GO" id="GO:0003964">
    <property type="term" value="F:RNA-directed DNA polymerase activity"/>
    <property type="evidence" value="ECO:0007669"/>
    <property type="project" value="UniProtKB-KW"/>
</dbReference>
<dbReference type="Gene3D" id="2.40.50.40">
    <property type="match status" value="1"/>
</dbReference>
<evidence type="ECO:0000313" key="15">
    <source>
        <dbReference type="EMBL" id="KIM50491.1"/>
    </source>
</evidence>
<dbReference type="GO" id="GO:0004190">
    <property type="term" value="F:aspartic-type endopeptidase activity"/>
    <property type="evidence" value="ECO:0007669"/>
    <property type="project" value="UniProtKB-KW"/>
</dbReference>
<evidence type="ECO:0000256" key="11">
    <source>
        <dbReference type="ARBA" id="ARBA00023172"/>
    </source>
</evidence>
<dbReference type="Pfam" id="PF00078">
    <property type="entry name" value="RVT_1"/>
    <property type="match status" value="1"/>
</dbReference>
<evidence type="ECO:0000313" key="16">
    <source>
        <dbReference type="Proteomes" id="UP000053989"/>
    </source>
</evidence>
<keyword evidence="11" id="KW-0233">DNA recombination</keyword>